<feature type="transmembrane region" description="Helical" evidence="1">
    <location>
        <begin position="21"/>
        <end position="39"/>
    </location>
</feature>
<organism evidence="2 3">
    <name type="scientific">Brachionus plicatilis</name>
    <name type="common">Marine rotifer</name>
    <name type="synonym">Brachionus muelleri</name>
    <dbReference type="NCBI Taxonomy" id="10195"/>
    <lineage>
        <taxon>Eukaryota</taxon>
        <taxon>Metazoa</taxon>
        <taxon>Spiralia</taxon>
        <taxon>Gnathifera</taxon>
        <taxon>Rotifera</taxon>
        <taxon>Eurotatoria</taxon>
        <taxon>Monogononta</taxon>
        <taxon>Pseudotrocha</taxon>
        <taxon>Ploima</taxon>
        <taxon>Brachionidae</taxon>
        <taxon>Brachionus</taxon>
    </lineage>
</organism>
<keyword evidence="3" id="KW-1185">Reference proteome</keyword>
<keyword evidence="1" id="KW-0472">Membrane</keyword>
<accession>A0A3M7PDM9</accession>
<gene>
    <name evidence="2" type="ORF">BpHYR1_035573</name>
</gene>
<protein>
    <submittedName>
        <fullName evidence="2">Uncharacterized protein</fullName>
    </submittedName>
</protein>
<dbReference type="AlphaFoldDB" id="A0A3M7PDM9"/>
<feature type="transmembrane region" description="Helical" evidence="1">
    <location>
        <begin position="81"/>
        <end position="97"/>
    </location>
</feature>
<name>A0A3M7PDM9_BRAPC</name>
<reference evidence="2 3" key="1">
    <citation type="journal article" date="2018" name="Sci. Rep.">
        <title>Genomic signatures of local adaptation to the degree of environmental predictability in rotifers.</title>
        <authorList>
            <person name="Franch-Gras L."/>
            <person name="Hahn C."/>
            <person name="Garcia-Roger E.M."/>
            <person name="Carmona M.J."/>
            <person name="Serra M."/>
            <person name="Gomez A."/>
        </authorList>
    </citation>
    <scope>NUCLEOTIDE SEQUENCE [LARGE SCALE GENOMIC DNA]</scope>
    <source>
        <strain evidence="2">HYR1</strain>
    </source>
</reference>
<proteinExistence type="predicted"/>
<dbReference type="Proteomes" id="UP000276133">
    <property type="component" value="Unassembled WGS sequence"/>
</dbReference>
<keyword evidence="1" id="KW-1133">Transmembrane helix</keyword>
<sequence length="99" mass="11474">MKTNGFFHSFSVNSFSFGSDLIFGLVKRFCLILIIRWYIDRAKAPSELVKYTHIFGSPKSELLTSYLFLKITSKKELSFKFMIYIILDSLLTVYVVPSD</sequence>
<keyword evidence="1" id="KW-0812">Transmembrane</keyword>
<evidence type="ECO:0000256" key="1">
    <source>
        <dbReference type="SAM" id="Phobius"/>
    </source>
</evidence>
<evidence type="ECO:0000313" key="2">
    <source>
        <dbReference type="EMBL" id="RMZ97195.1"/>
    </source>
</evidence>
<comment type="caution">
    <text evidence="2">The sequence shown here is derived from an EMBL/GenBank/DDBJ whole genome shotgun (WGS) entry which is preliminary data.</text>
</comment>
<dbReference type="EMBL" id="REGN01011556">
    <property type="protein sequence ID" value="RMZ97195.1"/>
    <property type="molecule type" value="Genomic_DNA"/>
</dbReference>
<evidence type="ECO:0000313" key="3">
    <source>
        <dbReference type="Proteomes" id="UP000276133"/>
    </source>
</evidence>